<keyword evidence="3" id="KW-1185">Reference proteome</keyword>
<reference evidence="2" key="1">
    <citation type="submission" date="2022-03" db="EMBL/GenBank/DDBJ databases">
        <title>Draft genome sequence of Aduncisulcus paluster, a free-living microaerophilic Fornicata.</title>
        <authorList>
            <person name="Yuyama I."/>
            <person name="Kume K."/>
            <person name="Tamura T."/>
            <person name="Inagaki Y."/>
            <person name="Hashimoto T."/>
        </authorList>
    </citation>
    <scope>NUCLEOTIDE SEQUENCE</scope>
    <source>
        <strain evidence="2">NY0171</strain>
    </source>
</reference>
<dbReference type="Gene3D" id="3.10.350.10">
    <property type="entry name" value="LysM domain"/>
    <property type="match status" value="2"/>
</dbReference>
<comment type="caution">
    <text evidence="2">The sequence shown here is derived from an EMBL/GenBank/DDBJ whole genome shotgun (WGS) entry which is preliminary data.</text>
</comment>
<evidence type="ECO:0000259" key="1">
    <source>
        <dbReference type="PROSITE" id="PS51782"/>
    </source>
</evidence>
<accession>A0ABQ5KND0</accession>
<feature type="domain" description="LysM" evidence="1">
    <location>
        <begin position="28"/>
        <end position="71"/>
    </location>
</feature>
<dbReference type="Pfam" id="PF01476">
    <property type="entry name" value="LysM"/>
    <property type="match status" value="2"/>
</dbReference>
<dbReference type="PANTHER" id="PTHR33734:SF22">
    <property type="entry name" value="MEMBRANE-BOUND LYTIC MUREIN TRANSGLYCOSYLASE D"/>
    <property type="match status" value="1"/>
</dbReference>
<proteinExistence type="predicted"/>
<gene>
    <name evidence="2" type="ORF">ADUPG1_002729</name>
</gene>
<dbReference type="CDD" id="cd00118">
    <property type="entry name" value="LysM"/>
    <property type="match status" value="2"/>
</dbReference>
<sequence length="173" mass="19911">MNEVLRIPLSGKAAVAPILIKKDNVNFNYHVVKKDDTLFSLSRKYKISIQEIKSVNPELGENLPLNSVVKIPKSPSQPKEQVSNVPQHDKKYYYHVIKAGDTQYSIAKEFQMKQKKLRKLNPKLKRGVLKVGDWVRIPRYLVPPEYFEVKEVVKDTIVEEIVTIDTIPEAEDV</sequence>
<evidence type="ECO:0000313" key="3">
    <source>
        <dbReference type="Proteomes" id="UP001057375"/>
    </source>
</evidence>
<feature type="domain" description="LysM" evidence="1">
    <location>
        <begin position="93"/>
        <end position="137"/>
    </location>
</feature>
<name>A0ABQ5KND0_9EUKA</name>
<dbReference type="EMBL" id="BQXS01003329">
    <property type="protein sequence ID" value="GKT34032.1"/>
    <property type="molecule type" value="Genomic_DNA"/>
</dbReference>
<dbReference type="SMART" id="SM00257">
    <property type="entry name" value="LysM"/>
    <property type="match status" value="2"/>
</dbReference>
<protein>
    <submittedName>
        <fullName evidence="2">LysM peptidoglycan-binding domain-containing protein</fullName>
    </submittedName>
</protein>
<dbReference type="PANTHER" id="PTHR33734">
    <property type="entry name" value="LYSM DOMAIN-CONTAINING GPI-ANCHORED PROTEIN 2"/>
    <property type="match status" value="1"/>
</dbReference>
<dbReference type="InterPro" id="IPR036779">
    <property type="entry name" value="LysM_dom_sf"/>
</dbReference>
<evidence type="ECO:0000313" key="2">
    <source>
        <dbReference type="EMBL" id="GKT34032.1"/>
    </source>
</evidence>
<dbReference type="InterPro" id="IPR018392">
    <property type="entry name" value="LysM"/>
</dbReference>
<feature type="non-terminal residue" evidence="2">
    <location>
        <position position="173"/>
    </location>
</feature>
<dbReference type="SUPFAM" id="SSF54106">
    <property type="entry name" value="LysM domain"/>
    <property type="match status" value="2"/>
</dbReference>
<organism evidence="2 3">
    <name type="scientific">Aduncisulcus paluster</name>
    <dbReference type="NCBI Taxonomy" id="2918883"/>
    <lineage>
        <taxon>Eukaryota</taxon>
        <taxon>Metamonada</taxon>
        <taxon>Carpediemonas-like organisms</taxon>
        <taxon>Aduncisulcus</taxon>
    </lineage>
</organism>
<dbReference type="Proteomes" id="UP001057375">
    <property type="component" value="Unassembled WGS sequence"/>
</dbReference>
<dbReference type="PROSITE" id="PS51782">
    <property type="entry name" value="LYSM"/>
    <property type="match status" value="2"/>
</dbReference>